<dbReference type="InterPro" id="IPR001245">
    <property type="entry name" value="Ser-Thr/Tyr_kinase_cat_dom"/>
</dbReference>
<dbReference type="SUPFAM" id="SSF56112">
    <property type="entry name" value="Protein kinase-like (PK-like)"/>
    <property type="match status" value="1"/>
</dbReference>
<organism evidence="2 3">
    <name type="scientific">Rhizophagus irregularis (strain DAOM 197198w)</name>
    <name type="common">Glomus intraradices</name>
    <dbReference type="NCBI Taxonomy" id="1432141"/>
    <lineage>
        <taxon>Eukaryota</taxon>
        <taxon>Fungi</taxon>
        <taxon>Fungi incertae sedis</taxon>
        <taxon>Mucoromycota</taxon>
        <taxon>Glomeromycotina</taxon>
        <taxon>Glomeromycetes</taxon>
        <taxon>Glomerales</taxon>
        <taxon>Glomeraceae</taxon>
        <taxon>Rhizophagus</taxon>
    </lineage>
</organism>
<name>A0A015K5A3_RHIIW</name>
<evidence type="ECO:0000259" key="1">
    <source>
        <dbReference type="PROSITE" id="PS50011"/>
    </source>
</evidence>
<dbReference type="GO" id="GO:0007165">
    <property type="term" value="P:signal transduction"/>
    <property type="evidence" value="ECO:0007669"/>
    <property type="project" value="TreeGrafter"/>
</dbReference>
<dbReference type="GO" id="GO:0005737">
    <property type="term" value="C:cytoplasm"/>
    <property type="evidence" value="ECO:0007669"/>
    <property type="project" value="TreeGrafter"/>
</dbReference>
<dbReference type="Pfam" id="PF07714">
    <property type="entry name" value="PK_Tyr_Ser-Thr"/>
    <property type="match status" value="1"/>
</dbReference>
<protein>
    <submittedName>
        <fullName evidence="2">Mkk2p</fullName>
    </submittedName>
</protein>
<dbReference type="InterPro" id="IPR050167">
    <property type="entry name" value="Ser_Thr_protein_kinase"/>
</dbReference>
<comment type="caution">
    <text evidence="2">The sequence shown here is derived from an EMBL/GenBank/DDBJ whole genome shotgun (WGS) entry which is preliminary data.</text>
</comment>
<gene>
    <name evidence="2" type="ORF">RirG_160040</name>
</gene>
<reference evidence="2 3" key="1">
    <citation type="submission" date="2014-02" db="EMBL/GenBank/DDBJ databases">
        <title>Single nucleus genome sequencing reveals high similarity among nuclei of an endomycorrhizal fungus.</title>
        <authorList>
            <person name="Lin K."/>
            <person name="Geurts R."/>
            <person name="Zhang Z."/>
            <person name="Limpens E."/>
            <person name="Saunders D.G."/>
            <person name="Mu D."/>
            <person name="Pang E."/>
            <person name="Cao H."/>
            <person name="Cha H."/>
            <person name="Lin T."/>
            <person name="Zhou Q."/>
            <person name="Shang Y."/>
            <person name="Li Y."/>
            <person name="Ivanov S."/>
            <person name="Sharma T."/>
            <person name="Velzen R.V."/>
            <person name="Ruijter N.D."/>
            <person name="Aanen D.K."/>
            <person name="Win J."/>
            <person name="Kamoun S."/>
            <person name="Bisseling T."/>
            <person name="Huang S."/>
        </authorList>
    </citation>
    <scope>NUCLEOTIDE SEQUENCE [LARGE SCALE GENOMIC DNA]</scope>
    <source>
        <strain evidence="3">DAOM197198w</strain>
    </source>
</reference>
<dbReference type="STRING" id="1432141.A0A015K5A3"/>
<dbReference type="AlphaFoldDB" id="A0A015K5A3"/>
<dbReference type="GO" id="GO:0004672">
    <property type="term" value="F:protein kinase activity"/>
    <property type="evidence" value="ECO:0007669"/>
    <property type="project" value="InterPro"/>
</dbReference>
<dbReference type="GO" id="GO:0005524">
    <property type="term" value="F:ATP binding"/>
    <property type="evidence" value="ECO:0007669"/>
    <property type="project" value="InterPro"/>
</dbReference>
<evidence type="ECO:0000313" key="3">
    <source>
        <dbReference type="Proteomes" id="UP000022910"/>
    </source>
</evidence>
<dbReference type="Gene3D" id="1.10.510.10">
    <property type="entry name" value="Transferase(Phosphotransferase) domain 1"/>
    <property type="match status" value="1"/>
</dbReference>
<dbReference type="PROSITE" id="PS50011">
    <property type="entry name" value="PROTEIN_KINASE_DOM"/>
    <property type="match status" value="1"/>
</dbReference>
<dbReference type="Proteomes" id="UP000022910">
    <property type="component" value="Unassembled WGS sequence"/>
</dbReference>
<dbReference type="HOGENOM" id="CLU_000288_7_34_1"/>
<dbReference type="PANTHER" id="PTHR23257:SF963">
    <property type="entry name" value="AT08303P"/>
    <property type="match status" value="1"/>
</dbReference>
<dbReference type="InterPro" id="IPR011009">
    <property type="entry name" value="Kinase-like_dom_sf"/>
</dbReference>
<dbReference type="PANTHER" id="PTHR23257">
    <property type="entry name" value="SERINE-THREONINE PROTEIN KINASE"/>
    <property type="match status" value="1"/>
</dbReference>
<feature type="domain" description="Protein kinase" evidence="1">
    <location>
        <begin position="80"/>
        <end position="344"/>
    </location>
</feature>
<dbReference type="EMBL" id="JEMT01024667">
    <property type="protein sequence ID" value="EXX62619.1"/>
    <property type="molecule type" value="Genomic_DNA"/>
</dbReference>
<proteinExistence type="predicted"/>
<dbReference type="SMR" id="A0A015K5A3"/>
<dbReference type="InterPro" id="IPR000719">
    <property type="entry name" value="Prot_kinase_dom"/>
</dbReference>
<evidence type="ECO:0000313" key="2">
    <source>
        <dbReference type="EMBL" id="EXX62619.1"/>
    </source>
</evidence>
<keyword evidence="3" id="KW-1185">Reference proteome</keyword>
<dbReference type="OrthoDB" id="346907at2759"/>
<accession>A0A015K5A3</accession>
<sequence>MHKFKTIFSKKTKNVIEYFGVCHDCKKPNTGIEWCNKCDPGRFLREGKTSGNPEIDKLIHESQLNTDDRYNLEWIPYDKFLDIKSISEGGFSNIFSASWNNKRRNPNGSIIVALKKFKNSIKMTETFINEIKMYNEFDNSLRLYIVQFYGITKDPQTEEFMMVLKFADESLREYLKKNFHNLNWKEKLNILCNIADSLDIIHKNNYIHKDLHSGNILQFYMDVKVTKIADLGIAKLIQNSRSSDSSNVCGVLPYIAPEVLYGEPYTFASDIYSFGIIMIEMTTRRSPYSNVPHDEKLALAICNGLRPRVAKGTPKVYINLVNQCLDANPEKRPKNLSYYLHYLKSYKNFIDINSQDSTSENKFHSEAIYISRYMSFTNLTIPRNSTKVQIEDSKVSDSQLIDQHISDDFQSSFDQDYIEMNENVDKIDLIKYYTEDDE</sequence>